<dbReference type="OrthoDB" id="2055132at2"/>
<proteinExistence type="predicted"/>
<keyword evidence="2" id="KW-1185">Reference proteome</keyword>
<dbReference type="AlphaFoldDB" id="A0A133ZNB2"/>
<dbReference type="EMBL" id="LSDA01000096">
    <property type="protein sequence ID" value="KXB56933.1"/>
    <property type="molecule type" value="Genomic_DNA"/>
</dbReference>
<comment type="caution">
    <text evidence="1">The sequence shown here is derived from an EMBL/GenBank/DDBJ whole genome shotgun (WGS) entry which is preliminary data.</text>
</comment>
<organism evidence="1 2">
    <name type="scientific">Lachnoanaerobaculum saburreum</name>
    <dbReference type="NCBI Taxonomy" id="467210"/>
    <lineage>
        <taxon>Bacteria</taxon>
        <taxon>Bacillati</taxon>
        <taxon>Bacillota</taxon>
        <taxon>Clostridia</taxon>
        <taxon>Lachnospirales</taxon>
        <taxon>Lachnospiraceae</taxon>
        <taxon>Lachnoanaerobaculum</taxon>
    </lineage>
</organism>
<accession>A0A133ZNB2</accession>
<dbReference type="PATRIC" id="fig|467210.3.peg.1594"/>
<gene>
    <name evidence="1" type="ORF">HMPREF1866_01608</name>
</gene>
<sequence length="111" mass="13038">MNKFELYCMIYYVLDAEWDESKNAELGKFLSSANPFQFRDIGSADPVIYEEFCKKIPDTITRDDSYGYARNYVESLGNRDVQAAFLTIDREEWDECLHEYLSQEHKGRQGV</sequence>
<dbReference type="Proteomes" id="UP000070394">
    <property type="component" value="Unassembled WGS sequence"/>
</dbReference>
<name>A0A133ZNB2_9FIRM</name>
<reference evidence="2" key="1">
    <citation type="submission" date="2016-01" db="EMBL/GenBank/DDBJ databases">
        <authorList>
            <person name="Mitreva M."/>
            <person name="Pepin K.H."/>
            <person name="Mihindukulasuriya K.A."/>
            <person name="Fulton R."/>
            <person name="Fronick C."/>
            <person name="O'Laughlin M."/>
            <person name="Miner T."/>
            <person name="Herter B."/>
            <person name="Rosa B.A."/>
            <person name="Cordes M."/>
            <person name="Tomlinson C."/>
            <person name="Wollam A."/>
            <person name="Palsikar V.B."/>
            <person name="Mardis E.R."/>
            <person name="Wilson R.K."/>
        </authorList>
    </citation>
    <scope>NUCLEOTIDE SEQUENCE [LARGE SCALE GENOMIC DNA]</scope>
    <source>
        <strain evidence="2">DNF00896</strain>
    </source>
</reference>
<evidence type="ECO:0000313" key="2">
    <source>
        <dbReference type="Proteomes" id="UP000070394"/>
    </source>
</evidence>
<evidence type="ECO:0000313" key="1">
    <source>
        <dbReference type="EMBL" id="KXB56933.1"/>
    </source>
</evidence>
<protein>
    <submittedName>
        <fullName evidence="1">Uncharacterized protein</fullName>
    </submittedName>
</protein>
<dbReference type="RefSeq" id="WP_060931332.1">
    <property type="nucleotide sequence ID" value="NZ_KQ959831.1"/>
</dbReference>